<evidence type="ECO:0000259" key="5">
    <source>
        <dbReference type="SMART" id="SM00939"/>
    </source>
</evidence>
<evidence type="ECO:0000256" key="4">
    <source>
        <dbReference type="SAM" id="SignalP"/>
    </source>
</evidence>
<keyword evidence="2 6" id="KW-0378">Hydrolase</keyword>
<accession>A0ABX1BYT1</accession>
<keyword evidence="4" id="KW-0732">Signal</keyword>
<dbReference type="InterPro" id="IPR029058">
    <property type="entry name" value="AB_hydrolase_fold"/>
</dbReference>
<comment type="similarity">
    <text evidence="1">Belongs to the AB hydrolase superfamily.</text>
</comment>
<dbReference type="Gene3D" id="3.40.50.1820">
    <property type="entry name" value="alpha/beta hydrolase"/>
    <property type="match status" value="1"/>
</dbReference>
<dbReference type="InterPro" id="IPR013736">
    <property type="entry name" value="Xaa-Pro_dipept_C"/>
</dbReference>
<comment type="caution">
    <text evidence="6">The sequence shown here is derived from an EMBL/GenBank/DDBJ whole genome shotgun (WGS) entry which is preliminary data.</text>
</comment>
<dbReference type="SUPFAM" id="SSF53474">
    <property type="entry name" value="alpha/beta-Hydrolases"/>
    <property type="match status" value="1"/>
</dbReference>
<feature type="domain" description="Xaa-Pro dipeptidyl-peptidase C-terminal" evidence="5">
    <location>
        <begin position="351"/>
        <end position="562"/>
    </location>
</feature>
<dbReference type="Gene3D" id="2.60.120.260">
    <property type="entry name" value="Galactose-binding domain-like"/>
    <property type="match status" value="1"/>
</dbReference>
<dbReference type="Pfam" id="PF02129">
    <property type="entry name" value="Peptidase_S15"/>
    <property type="match status" value="1"/>
</dbReference>
<dbReference type="GO" id="GO:0016787">
    <property type="term" value="F:hydrolase activity"/>
    <property type="evidence" value="ECO:0007669"/>
    <property type="project" value="UniProtKB-KW"/>
</dbReference>
<dbReference type="PROSITE" id="PS51318">
    <property type="entry name" value="TAT"/>
    <property type="match status" value="1"/>
</dbReference>
<name>A0ABX1BYT1_9ACTN</name>
<evidence type="ECO:0000256" key="3">
    <source>
        <dbReference type="SAM" id="MobiDB-lite"/>
    </source>
</evidence>
<dbReference type="SMART" id="SM00939">
    <property type="entry name" value="PepX_C"/>
    <property type="match status" value="1"/>
</dbReference>
<dbReference type="Proteomes" id="UP000695264">
    <property type="component" value="Unassembled WGS sequence"/>
</dbReference>
<dbReference type="PANTHER" id="PTHR22946:SF9">
    <property type="entry name" value="POLYKETIDE TRANSFERASE AF380"/>
    <property type="match status" value="1"/>
</dbReference>
<dbReference type="InterPro" id="IPR006311">
    <property type="entry name" value="TAT_signal"/>
</dbReference>
<sequence>MGHPRRKPLRASTAGLASATVLASTALGLAPASAAQAAGAAAPAAAPASTAVSAVTVAGDPGGTAAAPAVSPATASAPTSASASVRFVRIPGHGGTELAANVVTPSGHDGSRRLPLVVLPTSWAVPQVEYLAQARKLADTGYVVLSYNSRGFWQSGGEIEVAGAEDLGDASAVIDWALAHTPADPGAIGMAGVSYGAGISLLAAAFDDRIKAVAALSGWADLVGAIYSGRTQHLQAAAMLTGAGHLTGRPGDELTAVLDGFFSSDLSREAAMIEWGRTRSPATYADRINANGAAIMLGNAWGDSIFPPNQYADFFERLTVDKRLEFRPGDHATPEAGGLLGLDNDTWTSTRRWLDHHLKGEANGVDREAPVRLVSRSGGGDESYPDWKSVAAKTERVPLSATREINTNLDSGANGGTVLLSGALDQFLKLPPAVSVPLLPRSLAAVWQSERYRAERRIRGAVTLHTTVTGNKSSGTAVAHLYDVGPLGVGRLVTHAPVTFHDRTPGVPFPVDLELYATAYDVPAGHRLALVIDSVDPLYAEHNPSGARLTFSSPAGDPSHVSVPFRE</sequence>
<dbReference type="EMBL" id="JAATEN010000018">
    <property type="protein sequence ID" value="NJQ02820.1"/>
    <property type="molecule type" value="Genomic_DNA"/>
</dbReference>
<reference evidence="6 7" key="1">
    <citation type="submission" date="2020-03" db="EMBL/GenBank/DDBJ databases">
        <title>WGS of actinomycetes isolated from Thailand.</title>
        <authorList>
            <person name="Thawai C."/>
        </authorList>
    </citation>
    <scope>NUCLEOTIDE SEQUENCE [LARGE SCALE GENOMIC DNA]</scope>
    <source>
        <strain evidence="6 7">PLAI 1-29</strain>
    </source>
</reference>
<dbReference type="InterPro" id="IPR008979">
    <property type="entry name" value="Galactose-bd-like_sf"/>
</dbReference>
<dbReference type="SUPFAM" id="SSF49785">
    <property type="entry name" value="Galactose-binding domain-like"/>
    <property type="match status" value="1"/>
</dbReference>
<evidence type="ECO:0000313" key="6">
    <source>
        <dbReference type="EMBL" id="NJQ02820.1"/>
    </source>
</evidence>
<dbReference type="InterPro" id="IPR000383">
    <property type="entry name" value="Xaa-Pro-like_dom"/>
</dbReference>
<evidence type="ECO:0000256" key="1">
    <source>
        <dbReference type="ARBA" id="ARBA00008645"/>
    </source>
</evidence>
<dbReference type="PANTHER" id="PTHR22946">
    <property type="entry name" value="DIENELACTONE HYDROLASE DOMAIN-CONTAINING PROTEIN-RELATED"/>
    <property type="match status" value="1"/>
</dbReference>
<keyword evidence="7" id="KW-1185">Reference proteome</keyword>
<dbReference type="InterPro" id="IPR050261">
    <property type="entry name" value="FrsA_esterase"/>
</dbReference>
<feature type="signal peptide" evidence="4">
    <location>
        <begin position="1"/>
        <end position="37"/>
    </location>
</feature>
<evidence type="ECO:0000256" key="2">
    <source>
        <dbReference type="ARBA" id="ARBA00022801"/>
    </source>
</evidence>
<gene>
    <name evidence="6" type="ORF">HCK00_20325</name>
</gene>
<evidence type="ECO:0000313" key="7">
    <source>
        <dbReference type="Proteomes" id="UP000695264"/>
    </source>
</evidence>
<dbReference type="Pfam" id="PF08530">
    <property type="entry name" value="PepX_C"/>
    <property type="match status" value="1"/>
</dbReference>
<protein>
    <submittedName>
        <fullName evidence="6">Alpha/beta fold hydrolase</fullName>
    </submittedName>
</protein>
<feature type="region of interest" description="Disordered" evidence="3">
    <location>
        <begin position="546"/>
        <end position="567"/>
    </location>
</feature>
<organism evidence="6 7">
    <name type="scientific">Streptomyces zingiberis</name>
    <dbReference type="NCBI Taxonomy" id="2053010"/>
    <lineage>
        <taxon>Bacteria</taxon>
        <taxon>Bacillati</taxon>
        <taxon>Actinomycetota</taxon>
        <taxon>Actinomycetes</taxon>
        <taxon>Kitasatosporales</taxon>
        <taxon>Streptomycetaceae</taxon>
        <taxon>Streptomyces</taxon>
    </lineage>
</organism>
<feature type="chain" id="PRO_5046521722" evidence="4">
    <location>
        <begin position="38"/>
        <end position="567"/>
    </location>
</feature>
<dbReference type="RefSeq" id="WP_168103452.1">
    <property type="nucleotide sequence ID" value="NZ_JAATEN010000018.1"/>
</dbReference>
<proteinExistence type="inferred from homology"/>